<evidence type="ECO:0000313" key="1">
    <source>
        <dbReference type="EMBL" id="KIZ04934.1"/>
    </source>
</evidence>
<dbReference type="AlphaFoldDB" id="A0A0D2LDZ6"/>
<dbReference type="KEGG" id="mng:MNEG_3025"/>
<dbReference type="EMBL" id="KK100584">
    <property type="protein sequence ID" value="KIZ04934.1"/>
    <property type="molecule type" value="Genomic_DNA"/>
</dbReference>
<dbReference type="GeneID" id="25735903"/>
<protein>
    <submittedName>
        <fullName evidence="1">Uncharacterized protein</fullName>
    </submittedName>
</protein>
<name>A0A0D2LDZ6_9CHLO</name>
<sequence>MIFTGSGRFNPTSFYDGRPAWHFDDDRPNITSFTAGGWRTLHTLFQAWADGVVDEFRDLGGGALIGKTFYTPPFFRGRARGDTNYFMLFQACTRDGKVPWRPEQREVPEIGDN</sequence>
<dbReference type="RefSeq" id="XP_013903953.1">
    <property type="nucleotide sequence ID" value="XM_014048499.1"/>
</dbReference>
<gene>
    <name evidence="1" type="ORF">MNEG_3025</name>
</gene>
<evidence type="ECO:0000313" key="2">
    <source>
        <dbReference type="Proteomes" id="UP000054498"/>
    </source>
</evidence>
<organism evidence="1 2">
    <name type="scientific">Monoraphidium neglectum</name>
    <dbReference type="NCBI Taxonomy" id="145388"/>
    <lineage>
        <taxon>Eukaryota</taxon>
        <taxon>Viridiplantae</taxon>
        <taxon>Chlorophyta</taxon>
        <taxon>core chlorophytes</taxon>
        <taxon>Chlorophyceae</taxon>
        <taxon>CS clade</taxon>
        <taxon>Sphaeropleales</taxon>
        <taxon>Selenastraceae</taxon>
        <taxon>Monoraphidium</taxon>
    </lineage>
</organism>
<dbReference type="Proteomes" id="UP000054498">
    <property type="component" value="Unassembled WGS sequence"/>
</dbReference>
<proteinExistence type="predicted"/>
<reference evidence="1 2" key="1">
    <citation type="journal article" date="2013" name="BMC Genomics">
        <title>Reconstruction of the lipid metabolism for the microalga Monoraphidium neglectum from its genome sequence reveals characteristics suitable for biofuel production.</title>
        <authorList>
            <person name="Bogen C."/>
            <person name="Al-Dilaimi A."/>
            <person name="Albersmeier A."/>
            <person name="Wichmann J."/>
            <person name="Grundmann M."/>
            <person name="Rupp O."/>
            <person name="Lauersen K.J."/>
            <person name="Blifernez-Klassen O."/>
            <person name="Kalinowski J."/>
            <person name="Goesmann A."/>
            <person name="Mussgnug J.H."/>
            <person name="Kruse O."/>
        </authorList>
    </citation>
    <scope>NUCLEOTIDE SEQUENCE [LARGE SCALE GENOMIC DNA]</scope>
    <source>
        <strain evidence="1 2">SAG 48.87</strain>
    </source>
</reference>
<keyword evidence="2" id="KW-1185">Reference proteome</keyword>
<accession>A0A0D2LDZ6</accession>
<dbReference type="OrthoDB" id="564959at2759"/>